<dbReference type="OrthoDB" id="743079at2"/>
<reference evidence="2 3" key="1">
    <citation type="submission" date="2018-11" db="EMBL/GenBank/DDBJ databases">
        <title>Flavobacterium sp. nov., YIM 102796 draft genome.</title>
        <authorList>
            <person name="Li G."/>
            <person name="Jiang Y."/>
        </authorList>
    </citation>
    <scope>NUCLEOTIDE SEQUENCE [LARGE SCALE GENOMIC DNA]</scope>
    <source>
        <strain evidence="2 3">YIM 102796</strain>
    </source>
</reference>
<evidence type="ECO:0000256" key="1">
    <source>
        <dbReference type="SAM" id="SignalP"/>
    </source>
</evidence>
<protein>
    <recommendedName>
        <fullName evidence="4">DUF4369 domain-containing protein</fullName>
    </recommendedName>
</protein>
<proteinExistence type="predicted"/>
<organism evidence="2 3">
    <name type="scientific">Paenimyroides viscosum</name>
    <dbReference type="NCBI Taxonomy" id="2488729"/>
    <lineage>
        <taxon>Bacteria</taxon>
        <taxon>Pseudomonadati</taxon>
        <taxon>Bacteroidota</taxon>
        <taxon>Flavobacteriia</taxon>
        <taxon>Flavobacteriales</taxon>
        <taxon>Flavobacteriaceae</taxon>
        <taxon>Paenimyroides</taxon>
    </lineage>
</organism>
<name>A0A3P1B6R1_9FLAO</name>
<keyword evidence="1" id="KW-0732">Signal</keyword>
<dbReference type="AlphaFoldDB" id="A0A3P1B6R1"/>
<dbReference type="RefSeq" id="WP_124898151.1">
    <property type="nucleotide sequence ID" value="NZ_RQTJ01000002.1"/>
</dbReference>
<dbReference type="Proteomes" id="UP000268372">
    <property type="component" value="Unassembled WGS sequence"/>
</dbReference>
<keyword evidence="3" id="KW-1185">Reference proteome</keyword>
<evidence type="ECO:0008006" key="4">
    <source>
        <dbReference type="Google" id="ProtNLM"/>
    </source>
</evidence>
<dbReference type="EMBL" id="RQTJ01000002">
    <property type="protein sequence ID" value="RRA96738.1"/>
    <property type="molecule type" value="Genomic_DNA"/>
</dbReference>
<sequence length="228" mass="26159">MKKLITLALAAVFFSCSKEATPEYTVVSGKFTGAPKGKFTIKGNAFEKEISVNEDGSFADTLYIDYGGTYEMAKNEIYLHKGKNLSFELDIQNLDNITFSGDLATENKYFAQKKQLYKDILGKTTELYTLEESQFLVKIDEFTQKSNELLEASTFVIDDFKQNEQKSIGYNKEQLLRSYLSMHPFFTDNQAFQVSDTYPKSNKTIDFDNAKDYDFSVAYRELVVQNFR</sequence>
<gene>
    <name evidence="2" type="ORF">EG242_01500</name>
</gene>
<feature type="chain" id="PRO_5018289840" description="DUF4369 domain-containing protein" evidence="1">
    <location>
        <begin position="21"/>
        <end position="228"/>
    </location>
</feature>
<accession>A0A3P1B6R1</accession>
<evidence type="ECO:0000313" key="3">
    <source>
        <dbReference type="Proteomes" id="UP000268372"/>
    </source>
</evidence>
<dbReference type="PROSITE" id="PS51257">
    <property type="entry name" value="PROKAR_LIPOPROTEIN"/>
    <property type="match status" value="1"/>
</dbReference>
<feature type="signal peptide" evidence="1">
    <location>
        <begin position="1"/>
        <end position="20"/>
    </location>
</feature>
<evidence type="ECO:0000313" key="2">
    <source>
        <dbReference type="EMBL" id="RRA96738.1"/>
    </source>
</evidence>
<comment type="caution">
    <text evidence="2">The sequence shown here is derived from an EMBL/GenBank/DDBJ whole genome shotgun (WGS) entry which is preliminary data.</text>
</comment>